<protein>
    <submittedName>
        <fullName evidence="5">DNA-binding transcriptional regulator, GntR family</fullName>
    </submittedName>
</protein>
<dbReference type="InterPro" id="IPR000524">
    <property type="entry name" value="Tscrpt_reg_HTH_GntR"/>
</dbReference>
<dbReference type="SMART" id="SM00345">
    <property type="entry name" value="HTH_GNTR"/>
    <property type="match status" value="1"/>
</dbReference>
<reference evidence="5 6" key="1">
    <citation type="submission" date="2017-02" db="EMBL/GenBank/DDBJ databases">
        <authorList>
            <person name="Peterson S.W."/>
        </authorList>
    </citation>
    <scope>NUCLEOTIDE SEQUENCE [LARGE SCALE GENOMIC DNA]</scope>
    <source>
        <strain evidence="5 6">USBA 369</strain>
    </source>
</reference>
<evidence type="ECO:0000313" key="5">
    <source>
        <dbReference type="EMBL" id="SKA26212.1"/>
    </source>
</evidence>
<dbReference type="OrthoDB" id="8638122at2"/>
<evidence type="ECO:0000256" key="2">
    <source>
        <dbReference type="ARBA" id="ARBA00023125"/>
    </source>
</evidence>
<dbReference type="InterPro" id="IPR008920">
    <property type="entry name" value="TF_FadR/GntR_C"/>
</dbReference>
<keyword evidence="6" id="KW-1185">Reference proteome</keyword>
<keyword evidence="1" id="KW-0805">Transcription regulation</keyword>
<dbReference type="GO" id="GO:0003700">
    <property type="term" value="F:DNA-binding transcription factor activity"/>
    <property type="evidence" value="ECO:0007669"/>
    <property type="project" value="InterPro"/>
</dbReference>
<evidence type="ECO:0000313" key="6">
    <source>
        <dbReference type="Proteomes" id="UP000190135"/>
    </source>
</evidence>
<evidence type="ECO:0000256" key="3">
    <source>
        <dbReference type="ARBA" id="ARBA00023163"/>
    </source>
</evidence>
<dbReference type="SMART" id="SM00895">
    <property type="entry name" value="FCD"/>
    <property type="match status" value="1"/>
</dbReference>
<proteinExistence type="predicted"/>
<keyword evidence="3" id="KW-0804">Transcription</keyword>
<dbReference type="STRING" id="1365950.SAMN05428963_11048"/>
<dbReference type="RefSeq" id="WP_078709157.1">
    <property type="nucleotide sequence ID" value="NZ_FUXL01000010.1"/>
</dbReference>
<dbReference type="InterPro" id="IPR036390">
    <property type="entry name" value="WH_DNA-bd_sf"/>
</dbReference>
<gene>
    <name evidence="5" type="ORF">SAMN05428963_11048</name>
</gene>
<dbReference type="EMBL" id="FUXL01000010">
    <property type="protein sequence ID" value="SKA26212.1"/>
    <property type="molecule type" value="Genomic_DNA"/>
</dbReference>
<evidence type="ECO:0000259" key="4">
    <source>
        <dbReference type="PROSITE" id="PS50949"/>
    </source>
</evidence>
<dbReference type="Pfam" id="PF00392">
    <property type="entry name" value="GntR"/>
    <property type="match status" value="1"/>
</dbReference>
<dbReference type="AlphaFoldDB" id="A0A1T4SDB1"/>
<sequence>MDELPRAGWPNEETAPPGVAERLARDIQAGRFQPGSWLKQIELQRRYGANRSEIRKALEHLASKRLIQYLPNRGYFVHREDDAVAAEIRDIRIMLETSAAEFMARNAAEHHVVELETLAKRFAALLDAGTMVEIYEVNLAFHRALLATTGNHSLVELVSELRLRTSPAPASQWSTRRRMEQSAREHFEIVEALRARDVARLHVIIERHISQPETEEADKGR</sequence>
<accession>A0A1T4SDB1</accession>
<dbReference type="GO" id="GO:0003677">
    <property type="term" value="F:DNA binding"/>
    <property type="evidence" value="ECO:0007669"/>
    <property type="project" value="UniProtKB-KW"/>
</dbReference>
<dbReference type="SUPFAM" id="SSF46785">
    <property type="entry name" value="Winged helix' DNA-binding domain"/>
    <property type="match status" value="1"/>
</dbReference>
<dbReference type="PROSITE" id="PS50949">
    <property type="entry name" value="HTH_GNTR"/>
    <property type="match status" value="1"/>
</dbReference>
<keyword evidence="2 5" id="KW-0238">DNA-binding</keyword>
<name>A0A1T4SDB1_9HYPH</name>
<dbReference type="Pfam" id="PF07729">
    <property type="entry name" value="FCD"/>
    <property type="match status" value="1"/>
</dbReference>
<dbReference type="PANTHER" id="PTHR43537">
    <property type="entry name" value="TRANSCRIPTIONAL REGULATOR, GNTR FAMILY"/>
    <property type="match status" value="1"/>
</dbReference>
<dbReference type="SUPFAM" id="SSF48008">
    <property type="entry name" value="GntR ligand-binding domain-like"/>
    <property type="match status" value="1"/>
</dbReference>
<dbReference type="Proteomes" id="UP000190135">
    <property type="component" value="Unassembled WGS sequence"/>
</dbReference>
<dbReference type="Gene3D" id="1.20.120.530">
    <property type="entry name" value="GntR ligand-binding domain-like"/>
    <property type="match status" value="1"/>
</dbReference>
<dbReference type="InterPro" id="IPR011711">
    <property type="entry name" value="GntR_C"/>
</dbReference>
<organism evidence="5 6">
    <name type="scientific">Consotaella salsifontis</name>
    <dbReference type="NCBI Taxonomy" id="1365950"/>
    <lineage>
        <taxon>Bacteria</taxon>
        <taxon>Pseudomonadati</taxon>
        <taxon>Pseudomonadota</taxon>
        <taxon>Alphaproteobacteria</taxon>
        <taxon>Hyphomicrobiales</taxon>
        <taxon>Aurantimonadaceae</taxon>
        <taxon>Consotaella</taxon>
    </lineage>
</organism>
<dbReference type="Gene3D" id="1.10.10.10">
    <property type="entry name" value="Winged helix-like DNA-binding domain superfamily/Winged helix DNA-binding domain"/>
    <property type="match status" value="1"/>
</dbReference>
<dbReference type="PANTHER" id="PTHR43537:SF49">
    <property type="entry name" value="TRANSCRIPTIONAL REGULATORY PROTEIN"/>
    <property type="match status" value="1"/>
</dbReference>
<dbReference type="InterPro" id="IPR036388">
    <property type="entry name" value="WH-like_DNA-bd_sf"/>
</dbReference>
<feature type="domain" description="HTH gntR-type" evidence="4">
    <location>
        <begin position="13"/>
        <end position="80"/>
    </location>
</feature>
<evidence type="ECO:0000256" key="1">
    <source>
        <dbReference type="ARBA" id="ARBA00023015"/>
    </source>
</evidence>